<dbReference type="SUPFAM" id="SSF52317">
    <property type="entry name" value="Class I glutamine amidotransferase-like"/>
    <property type="match status" value="1"/>
</dbReference>
<name>A0A5J4JEG4_9BACI</name>
<organism evidence="9 10">
    <name type="scientific">Weizmannia acidilactici</name>
    <dbReference type="NCBI Taxonomy" id="2607726"/>
    <lineage>
        <taxon>Bacteria</taxon>
        <taxon>Bacillati</taxon>
        <taxon>Bacillota</taxon>
        <taxon>Bacilli</taxon>
        <taxon>Bacillales</taxon>
        <taxon>Bacillaceae</taxon>
        <taxon>Heyndrickxia</taxon>
    </lineage>
</organism>
<keyword evidence="4" id="KW-0378">Hydrolase</keyword>
<keyword evidence="3" id="KW-0645">Protease</keyword>
<dbReference type="GO" id="GO:0006508">
    <property type="term" value="P:proteolysis"/>
    <property type="evidence" value="ECO:0007669"/>
    <property type="project" value="UniProtKB-KW"/>
</dbReference>
<comment type="similarity">
    <text evidence="1">Belongs to the peptidase S66 family.</text>
</comment>
<evidence type="ECO:0000256" key="4">
    <source>
        <dbReference type="ARBA" id="ARBA00022801"/>
    </source>
</evidence>
<dbReference type="Gene3D" id="3.50.30.60">
    <property type="entry name" value="LD-carboxypeptidase A C-terminal domain-like"/>
    <property type="match status" value="1"/>
</dbReference>
<evidence type="ECO:0000259" key="7">
    <source>
        <dbReference type="Pfam" id="PF02016"/>
    </source>
</evidence>
<dbReference type="AlphaFoldDB" id="A0A5J4JEG4"/>
<reference evidence="9 10" key="1">
    <citation type="submission" date="2019-09" db="EMBL/GenBank/DDBJ databases">
        <title>Draft genome sequence of Bacillus sp. JC-7.</title>
        <authorList>
            <person name="Tanaka N."/>
            <person name="Shiwa Y."/>
            <person name="Fujita N."/>
            <person name="Tanasupawat S."/>
        </authorList>
    </citation>
    <scope>NUCLEOTIDE SEQUENCE [LARGE SCALE GENOMIC DNA]</scope>
    <source>
        <strain evidence="9 10">JC-7</strain>
    </source>
</reference>
<dbReference type="SUPFAM" id="SSF141986">
    <property type="entry name" value="LD-carboxypeptidase A C-terminal domain-like"/>
    <property type="match status" value="1"/>
</dbReference>
<dbReference type="InterPro" id="IPR040921">
    <property type="entry name" value="Peptidase_S66C"/>
</dbReference>
<feature type="active site" description="Nucleophile" evidence="6">
    <location>
        <position position="110"/>
    </location>
</feature>
<evidence type="ECO:0000256" key="3">
    <source>
        <dbReference type="ARBA" id="ARBA00022670"/>
    </source>
</evidence>
<dbReference type="InterPro" id="IPR029062">
    <property type="entry name" value="Class_I_gatase-like"/>
</dbReference>
<dbReference type="Pfam" id="PF17676">
    <property type="entry name" value="Peptidase_S66C"/>
    <property type="match status" value="1"/>
</dbReference>
<dbReference type="GO" id="GO:0004180">
    <property type="term" value="F:carboxypeptidase activity"/>
    <property type="evidence" value="ECO:0007669"/>
    <property type="project" value="UniProtKB-KW"/>
</dbReference>
<feature type="active site" description="Charge relay system" evidence="6">
    <location>
        <position position="275"/>
    </location>
</feature>
<evidence type="ECO:0000256" key="5">
    <source>
        <dbReference type="ARBA" id="ARBA00022825"/>
    </source>
</evidence>
<dbReference type="GO" id="GO:0008236">
    <property type="term" value="F:serine-type peptidase activity"/>
    <property type="evidence" value="ECO:0007669"/>
    <property type="project" value="UniProtKB-KW"/>
</dbReference>
<dbReference type="InterPro" id="IPR003507">
    <property type="entry name" value="S66_fam"/>
</dbReference>
<sequence>MRKGKALTCGATVGLVAPASPVLPEKLQAAVVKLHQLGFQVKLGESCGNEYGGYMAGTPLERAADINNMFADEEVDAILCLRGGYGSPQILPYLDYEMIKKHPKLFTGYSDITAIHTAFLQKCGLATIHGPMAAVEFIRNDDKSFQSFLRMAMAGSTSYSGLKNAEVWGGGKVTAPLVGGNLSLICTLMGTPYELDTKGKILFLEEVHEEPYAVDRMLTQLFLSGKLDDAAGFVLGQWTDCEAKEHTNSFTVQDVLKHFFFGLDKPVLANIWSGHCTPNVALPLGIPVTVDTFHMRLEFNEKIVEE</sequence>
<dbReference type="PANTHER" id="PTHR30237">
    <property type="entry name" value="MURAMOYLTETRAPEPTIDE CARBOXYPEPTIDASE"/>
    <property type="match status" value="1"/>
</dbReference>
<dbReference type="InterPro" id="IPR027461">
    <property type="entry name" value="Carboxypeptidase_A_C_sf"/>
</dbReference>
<dbReference type="InterPro" id="IPR027478">
    <property type="entry name" value="LdcA_N"/>
</dbReference>
<dbReference type="PANTHER" id="PTHR30237:SF2">
    <property type="entry name" value="MUREIN TETRAPEPTIDE CARBOXYPEPTIDASE"/>
    <property type="match status" value="1"/>
</dbReference>
<evidence type="ECO:0000259" key="8">
    <source>
        <dbReference type="Pfam" id="PF17676"/>
    </source>
</evidence>
<dbReference type="Gene3D" id="3.40.50.10740">
    <property type="entry name" value="Class I glutamine amidotransferase-like"/>
    <property type="match status" value="1"/>
</dbReference>
<dbReference type="PIRSF" id="PIRSF028757">
    <property type="entry name" value="LD-carboxypeptidase"/>
    <property type="match status" value="1"/>
</dbReference>
<keyword evidence="10" id="KW-1185">Reference proteome</keyword>
<evidence type="ECO:0000313" key="10">
    <source>
        <dbReference type="Proteomes" id="UP000391919"/>
    </source>
</evidence>
<proteinExistence type="inferred from homology"/>
<accession>A0A5J4JEG4</accession>
<feature type="domain" description="LD-carboxypeptidase N-terminal" evidence="7">
    <location>
        <begin position="13"/>
        <end position="130"/>
    </location>
</feature>
<dbReference type="RefSeq" id="WP_151705799.1">
    <property type="nucleotide sequence ID" value="NZ_BKZQ01000002.1"/>
</dbReference>
<dbReference type="EMBL" id="BKZQ01000002">
    <property type="protein sequence ID" value="GER68955.1"/>
    <property type="molecule type" value="Genomic_DNA"/>
</dbReference>
<protein>
    <submittedName>
        <fullName evidence="9">Peptidase S66</fullName>
    </submittedName>
</protein>
<dbReference type="Proteomes" id="UP000391919">
    <property type="component" value="Unassembled WGS sequence"/>
</dbReference>
<keyword evidence="2" id="KW-0121">Carboxypeptidase</keyword>
<keyword evidence="5" id="KW-0720">Serine protease</keyword>
<evidence type="ECO:0000256" key="6">
    <source>
        <dbReference type="PIRSR" id="PIRSR028757-1"/>
    </source>
</evidence>
<dbReference type="Pfam" id="PF02016">
    <property type="entry name" value="Peptidase_S66"/>
    <property type="match status" value="1"/>
</dbReference>
<feature type="domain" description="LD-carboxypeptidase C-terminal" evidence="8">
    <location>
        <begin position="175"/>
        <end position="290"/>
    </location>
</feature>
<dbReference type="CDD" id="cd07025">
    <property type="entry name" value="Peptidase_S66"/>
    <property type="match status" value="1"/>
</dbReference>
<evidence type="ECO:0000313" key="9">
    <source>
        <dbReference type="EMBL" id="GER68955.1"/>
    </source>
</evidence>
<evidence type="ECO:0000256" key="2">
    <source>
        <dbReference type="ARBA" id="ARBA00022645"/>
    </source>
</evidence>
<gene>
    <name evidence="9" type="ORF">BpJC7_02580</name>
</gene>
<dbReference type="InterPro" id="IPR040449">
    <property type="entry name" value="Peptidase_S66_N"/>
</dbReference>
<evidence type="ECO:0000256" key="1">
    <source>
        <dbReference type="ARBA" id="ARBA00010233"/>
    </source>
</evidence>
<comment type="caution">
    <text evidence="9">The sequence shown here is derived from an EMBL/GenBank/DDBJ whole genome shotgun (WGS) entry which is preliminary data.</text>
</comment>
<feature type="active site" description="Charge relay system" evidence="6">
    <location>
        <position position="205"/>
    </location>
</feature>